<evidence type="ECO:0000256" key="1">
    <source>
        <dbReference type="SAM" id="Phobius"/>
    </source>
</evidence>
<proteinExistence type="predicted"/>
<sequence>MNQYSTKKISNFFLKKLFFNFICFIFMEIPKLWKPQDLFVIKSPKQSLRLVLLVFAVVCGIYILSMCINQTSNYLLQAKSLSIHVINRHNCHYPIFQEEDIHYLHFPKPQTFTREECACNPVRFFAIFSMQRSGSGWFETLLNSHMNVSSNGEIFGAKSRRTNASVILEIMDSVFNLDWISSSSKNECTAAIGFKWMLNQGALEYHEEIVDYFNRRGVSAIFLFRRNLLRRLISLLANSYDKDAKPLNGTHKSHTHSPYEAKLLAKYKPLVNMSLLIPNLRNAQRKANRALECFKSTRHILLYYEDIVQNRTKLADVQEFLVLPQRELKSGQVKIHNGPLSQQIENWDEVQKKLKGTPYETFLIKD</sequence>
<organism evidence="2 3">
    <name type="scientific">Solanum stoloniferum</name>
    <dbReference type="NCBI Taxonomy" id="62892"/>
    <lineage>
        <taxon>Eukaryota</taxon>
        <taxon>Viridiplantae</taxon>
        <taxon>Streptophyta</taxon>
        <taxon>Embryophyta</taxon>
        <taxon>Tracheophyta</taxon>
        <taxon>Spermatophyta</taxon>
        <taxon>Magnoliopsida</taxon>
        <taxon>eudicotyledons</taxon>
        <taxon>Gunneridae</taxon>
        <taxon>Pentapetalae</taxon>
        <taxon>asterids</taxon>
        <taxon>lamiids</taxon>
        <taxon>Solanales</taxon>
        <taxon>Solanaceae</taxon>
        <taxon>Solanoideae</taxon>
        <taxon>Solaneae</taxon>
        <taxon>Solanum</taxon>
    </lineage>
</organism>
<dbReference type="PANTHER" id="PTHR32175:SF21">
    <property type="entry name" value="SULFOTRANSFERASE"/>
    <property type="match status" value="1"/>
</dbReference>
<dbReference type="AlphaFoldDB" id="A0ABD2QQT1"/>
<protein>
    <recommendedName>
        <fullName evidence="4">Sulfotransferase</fullName>
    </recommendedName>
</protein>
<dbReference type="SUPFAM" id="SSF52540">
    <property type="entry name" value="P-loop containing nucleoside triphosphate hydrolases"/>
    <property type="match status" value="1"/>
</dbReference>
<dbReference type="Proteomes" id="UP001627284">
    <property type="component" value="Unassembled WGS sequence"/>
</dbReference>
<keyword evidence="1" id="KW-0812">Transmembrane</keyword>
<keyword evidence="1" id="KW-1133">Transmembrane helix</keyword>
<dbReference type="PANTHER" id="PTHR32175">
    <property type="entry name" value="PROTEIN, PUTATIVE, EXPRESSED-RELATED"/>
    <property type="match status" value="1"/>
</dbReference>
<evidence type="ECO:0008006" key="4">
    <source>
        <dbReference type="Google" id="ProtNLM"/>
    </source>
</evidence>
<comment type="caution">
    <text evidence="2">The sequence shown here is derived from an EMBL/GenBank/DDBJ whole genome shotgun (WGS) entry which is preliminary data.</text>
</comment>
<accession>A0ABD2QQT1</accession>
<dbReference type="InterPro" id="IPR052796">
    <property type="entry name" value="Nod_factor_sulfotransferase"/>
</dbReference>
<name>A0ABD2QQT1_9SOLN</name>
<dbReference type="EMBL" id="JBJKTR010000024">
    <property type="protein sequence ID" value="KAL3321879.1"/>
    <property type="molecule type" value="Genomic_DNA"/>
</dbReference>
<keyword evidence="1" id="KW-0472">Membrane</keyword>
<feature type="transmembrane region" description="Helical" evidence="1">
    <location>
        <begin position="50"/>
        <end position="69"/>
    </location>
</feature>
<evidence type="ECO:0000313" key="2">
    <source>
        <dbReference type="EMBL" id="KAL3321879.1"/>
    </source>
</evidence>
<evidence type="ECO:0000313" key="3">
    <source>
        <dbReference type="Proteomes" id="UP001627284"/>
    </source>
</evidence>
<gene>
    <name evidence="2" type="ORF">AABB24_039480</name>
</gene>
<feature type="transmembrane region" description="Helical" evidence="1">
    <location>
        <begin position="12"/>
        <end position="30"/>
    </location>
</feature>
<reference evidence="2 3" key="1">
    <citation type="submission" date="2024-05" db="EMBL/GenBank/DDBJ databases">
        <title>De novo assembly of an allotetraploid wild potato.</title>
        <authorList>
            <person name="Hosaka A.J."/>
        </authorList>
    </citation>
    <scope>NUCLEOTIDE SEQUENCE [LARGE SCALE GENOMIC DNA]</scope>
    <source>
        <tissue evidence="2">Young leaves</tissue>
    </source>
</reference>
<keyword evidence="3" id="KW-1185">Reference proteome</keyword>
<dbReference type="Gene3D" id="3.40.50.300">
    <property type="entry name" value="P-loop containing nucleotide triphosphate hydrolases"/>
    <property type="match status" value="1"/>
</dbReference>
<dbReference type="InterPro" id="IPR027417">
    <property type="entry name" value="P-loop_NTPase"/>
</dbReference>